<dbReference type="InterPro" id="IPR037171">
    <property type="entry name" value="NagB/RpiA_transferase-like"/>
</dbReference>
<protein>
    <recommendedName>
        <fullName evidence="5">5-formyltetrahydrofolate cyclo-ligase</fullName>
        <ecNumber evidence="5">6.3.3.2</ecNumber>
    </recommendedName>
</protein>
<evidence type="ECO:0000313" key="6">
    <source>
        <dbReference type="EMBL" id="TYS56785.1"/>
    </source>
</evidence>
<evidence type="ECO:0000256" key="5">
    <source>
        <dbReference type="RuleBase" id="RU361279"/>
    </source>
</evidence>
<dbReference type="PIRSF" id="PIRSF006806">
    <property type="entry name" value="FTHF_cligase"/>
    <property type="match status" value="1"/>
</dbReference>
<feature type="binding site" evidence="4">
    <location>
        <begin position="143"/>
        <end position="151"/>
    </location>
    <ligand>
        <name>ATP</name>
        <dbReference type="ChEBI" id="CHEBI:30616"/>
    </ligand>
</feature>
<dbReference type="InterPro" id="IPR002698">
    <property type="entry name" value="FTHF_cligase"/>
</dbReference>
<proteinExistence type="inferred from homology"/>
<dbReference type="GO" id="GO:0046872">
    <property type="term" value="F:metal ion binding"/>
    <property type="evidence" value="ECO:0007669"/>
    <property type="project" value="UniProtKB-KW"/>
</dbReference>
<reference evidence="6 7" key="1">
    <citation type="submission" date="2019-08" db="EMBL/GenBank/DDBJ databases">
        <title>Bacillus genomes from the desert of Cuatro Cienegas, Coahuila.</title>
        <authorList>
            <person name="Olmedo-Alvarez G."/>
        </authorList>
    </citation>
    <scope>NUCLEOTIDE SEQUENCE [LARGE SCALE GENOMIC DNA]</scope>
    <source>
        <strain evidence="6 7">CH108_3D</strain>
    </source>
</reference>
<dbReference type="NCBIfam" id="TIGR02727">
    <property type="entry name" value="MTHFS_bact"/>
    <property type="match status" value="1"/>
</dbReference>
<dbReference type="GO" id="GO:0035999">
    <property type="term" value="P:tetrahydrofolate interconversion"/>
    <property type="evidence" value="ECO:0007669"/>
    <property type="project" value="TreeGrafter"/>
</dbReference>
<organism evidence="6 7">
    <name type="scientific">Rossellomorea marisflavi</name>
    <dbReference type="NCBI Taxonomy" id="189381"/>
    <lineage>
        <taxon>Bacteria</taxon>
        <taxon>Bacillati</taxon>
        <taxon>Bacillota</taxon>
        <taxon>Bacilli</taxon>
        <taxon>Bacillales</taxon>
        <taxon>Bacillaceae</taxon>
        <taxon>Rossellomorea</taxon>
    </lineage>
</organism>
<feature type="binding site" evidence="4">
    <location>
        <begin position="13"/>
        <end position="17"/>
    </location>
    <ligand>
        <name>ATP</name>
        <dbReference type="ChEBI" id="CHEBI:30616"/>
    </ligand>
</feature>
<dbReference type="Gene3D" id="3.40.50.10420">
    <property type="entry name" value="NagB/RpiA/CoA transferase-like"/>
    <property type="match status" value="1"/>
</dbReference>
<keyword evidence="2 4" id="KW-0547">Nucleotide-binding</keyword>
<name>A0A5D4RZG8_9BACI</name>
<dbReference type="GO" id="GO:0009396">
    <property type="term" value="P:folic acid-containing compound biosynthetic process"/>
    <property type="evidence" value="ECO:0007669"/>
    <property type="project" value="TreeGrafter"/>
</dbReference>
<dbReference type="Pfam" id="PF01812">
    <property type="entry name" value="5-FTHF_cyc-lig"/>
    <property type="match status" value="1"/>
</dbReference>
<sequence>MKVQHTGRSGTMKQIMRERQLEKLANIPFVTGKQKGHRVEQNLFTSRDWTGSRVIAVTVSKPPEIDTWGIVKRGWEEGKRMVVPRCLPKTRGMDFYALSDFGELEQVYYGLYEPRNGEAEPISLDQIDMMIIPGLAFTTGGYRLGFGGGYYDRILTGYKGTTISLAVDEQLVEEIPVESFDLPVQKIITESGIIHCGD</sequence>
<keyword evidence="5" id="KW-0460">Magnesium</keyword>
<accession>A0A5D4RZG8</accession>
<feature type="binding site" evidence="4">
    <location>
        <position position="64"/>
    </location>
    <ligand>
        <name>substrate</name>
    </ligand>
</feature>
<comment type="caution">
    <text evidence="6">The sequence shown here is derived from an EMBL/GenBank/DDBJ whole genome shotgun (WGS) entry which is preliminary data.</text>
</comment>
<comment type="catalytic activity">
    <reaction evidence="5">
        <text>(6S)-5-formyl-5,6,7,8-tetrahydrofolate + ATP = (6R)-5,10-methenyltetrahydrofolate + ADP + phosphate</text>
        <dbReference type="Rhea" id="RHEA:10488"/>
        <dbReference type="ChEBI" id="CHEBI:30616"/>
        <dbReference type="ChEBI" id="CHEBI:43474"/>
        <dbReference type="ChEBI" id="CHEBI:57455"/>
        <dbReference type="ChEBI" id="CHEBI:57457"/>
        <dbReference type="ChEBI" id="CHEBI:456216"/>
        <dbReference type="EC" id="6.3.3.2"/>
    </reaction>
</comment>
<dbReference type="EMBL" id="VTEQ01000001">
    <property type="protein sequence ID" value="TYS56785.1"/>
    <property type="molecule type" value="Genomic_DNA"/>
</dbReference>
<dbReference type="AlphaFoldDB" id="A0A5D4RZG8"/>
<comment type="similarity">
    <text evidence="1 5">Belongs to the 5-formyltetrahydrofolate cyclo-ligase family.</text>
</comment>
<evidence type="ECO:0000256" key="4">
    <source>
        <dbReference type="PIRSR" id="PIRSR006806-1"/>
    </source>
</evidence>
<evidence type="ECO:0000256" key="2">
    <source>
        <dbReference type="ARBA" id="ARBA00022741"/>
    </source>
</evidence>
<dbReference type="GO" id="GO:0030272">
    <property type="term" value="F:5-formyltetrahydrofolate cyclo-ligase activity"/>
    <property type="evidence" value="ECO:0007669"/>
    <property type="project" value="UniProtKB-EC"/>
</dbReference>
<evidence type="ECO:0000313" key="7">
    <source>
        <dbReference type="Proteomes" id="UP000322997"/>
    </source>
</evidence>
<comment type="cofactor">
    <cofactor evidence="5">
        <name>Mg(2+)</name>
        <dbReference type="ChEBI" id="CHEBI:18420"/>
    </cofactor>
</comment>
<dbReference type="InterPro" id="IPR024185">
    <property type="entry name" value="FTHF_cligase-like_sf"/>
</dbReference>
<dbReference type="PANTHER" id="PTHR23407">
    <property type="entry name" value="ATPASE INHIBITOR/5-FORMYLTETRAHYDROFOLATE CYCLO-LIGASE"/>
    <property type="match status" value="1"/>
</dbReference>
<dbReference type="GO" id="GO:0005524">
    <property type="term" value="F:ATP binding"/>
    <property type="evidence" value="ECO:0007669"/>
    <property type="project" value="UniProtKB-KW"/>
</dbReference>
<keyword evidence="6" id="KW-0436">Ligase</keyword>
<feature type="binding site" evidence="4">
    <location>
        <position position="59"/>
    </location>
    <ligand>
        <name>substrate</name>
    </ligand>
</feature>
<dbReference type="EC" id="6.3.3.2" evidence="5"/>
<keyword evidence="5" id="KW-0479">Metal-binding</keyword>
<dbReference type="SUPFAM" id="SSF100950">
    <property type="entry name" value="NagB/RpiA/CoA transferase-like"/>
    <property type="match status" value="1"/>
</dbReference>
<keyword evidence="3 4" id="KW-0067">ATP-binding</keyword>
<gene>
    <name evidence="6" type="ORF">FZC83_04230</name>
</gene>
<evidence type="ECO:0000256" key="1">
    <source>
        <dbReference type="ARBA" id="ARBA00010638"/>
    </source>
</evidence>
<evidence type="ECO:0000256" key="3">
    <source>
        <dbReference type="ARBA" id="ARBA00022840"/>
    </source>
</evidence>
<dbReference type="Proteomes" id="UP000322997">
    <property type="component" value="Unassembled WGS sequence"/>
</dbReference>
<dbReference type="PANTHER" id="PTHR23407:SF1">
    <property type="entry name" value="5-FORMYLTETRAHYDROFOLATE CYCLO-LIGASE"/>
    <property type="match status" value="1"/>
</dbReference>